<dbReference type="RefSeq" id="WP_163490557.1">
    <property type="nucleotide sequence ID" value="NZ_JACVEL010000001.1"/>
</dbReference>
<proteinExistence type="predicted"/>
<accession>A0A8J6PH77</accession>
<dbReference type="Proteomes" id="UP000652681">
    <property type="component" value="Unassembled WGS sequence"/>
</dbReference>
<dbReference type="SUPFAM" id="SSF56935">
    <property type="entry name" value="Porins"/>
    <property type="match status" value="1"/>
</dbReference>
<gene>
    <name evidence="1" type="ORF">H9Y05_02665</name>
</gene>
<sequence>MKRIVILIVFINILTTFGFGQIQIGGDQPKAKKEKKEKVKKDPNDSTEYSLRLFAGTTVAGTYRTLEPNKNELFADSIGLRADEKSLTRWSFQLGFTSDINKSLMWEAGVAFMQNGEQYSFSATDTSHNYTSRYSWLGVPLKLYYKYDFNKLRLQIGAGVIPQMQMKFRREDTFVNREGTNSTVETKTINGMNTFTVAAVGNIGLHYSITNRFGVFVQFEYRHQLMSSYLKTYPYIHKGTSIGANFGLTFGL</sequence>
<dbReference type="AlphaFoldDB" id="A0A8J6PH77"/>
<protein>
    <submittedName>
        <fullName evidence="1">Outer membrane beta-barrel protein</fullName>
    </submittedName>
</protein>
<evidence type="ECO:0000313" key="1">
    <source>
        <dbReference type="EMBL" id="MBC9811369.1"/>
    </source>
</evidence>
<name>A0A8J6PH77_9FLAO</name>
<evidence type="ECO:0000313" key="2">
    <source>
        <dbReference type="Proteomes" id="UP000652681"/>
    </source>
</evidence>
<dbReference type="EMBL" id="JACVEL010000001">
    <property type="protein sequence ID" value="MBC9811369.1"/>
    <property type="molecule type" value="Genomic_DNA"/>
</dbReference>
<organism evidence="1 2">
    <name type="scientific">Taishania pollutisoli</name>
    <dbReference type="NCBI Taxonomy" id="2766479"/>
    <lineage>
        <taxon>Bacteria</taxon>
        <taxon>Pseudomonadati</taxon>
        <taxon>Bacteroidota</taxon>
        <taxon>Flavobacteriia</taxon>
        <taxon>Flavobacteriales</taxon>
        <taxon>Crocinitomicaceae</taxon>
        <taxon>Taishania</taxon>
    </lineage>
</organism>
<comment type="caution">
    <text evidence="1">The sequence shown here is derived from an EMBL/GenBank/DDBJ whole genome shotgun (WGS) entry which is preliminary data.</text>
</comment>
<reference evidence="1" key="1">
    <citation type="submission" date="2020-09" db="EMBL/GenBank/DDBJ databases">
        <title>Taishania pollutisoli gen. nov., sp. nov., Isolated from Tetrabromobisphenol A-Contaminated Soil.</title>
        <authorList>
            <person name="Chen Q."/>
        </authorList>
    </citation>
    <scope>NUCLEOTIDE SEQUENCE</scope>
    <source>
        <strain evidence="1">CZZ-1</strain>
    </source>
</reference>
<keyword evidence="2" id="KW-1185">Reference proteome</keyword>